<keyword evidence="1" id="KW-0732">Signal</keyword>
<feature type="signal peptide" evidence="1">
    <location>
        <begin position="1"/>
        <end position="24"/>
    </location>
</feature>
<organism evidence="2 3">
    <name type="scientific">Blumeria graminis f. sp. hordei (strain DH14)</name>
    <name type="common">Barley powdery mildew</name>
    <name type="synonym">Oidium monilioides f. sp. hordei</name>
    <dbReference type="NCBI Taxonomy" id="546991"/>
    <lineage>
        <taxon>Eukaryota</taxon>
        <taxon>Fungi</taxon>
        <taxon>Dikarya</taxon>
        <taxon>Ascomycota</taxon>
        <taxon>Pezizomycotina</taxon>
        <taxon>Leotiomycetes</taxon>
        <taxon>Erysiphales</taxon>
        <taxon>Erysiphaceae</taxon>
        <taxon>Blumeria</taxon>
        <taxon>Blumeria hordei</taxon>
    </lineage>
</organism>
<evidence type="ECO:0000313" key="3">
    <source>
        <dbReference type="Proteomes" id="UP000015441"/>
    </source>
</evidence>
<comment type="caution">
    <text evidence="2">The sequence shown here is derived from an EMBL/GenBank/DDBJ whole genome shotgun (WGS) entry which is preliminary data.</text>
</comment>
<dbReference type="OrthoDB" id="3612376at2759"/>
<keyword evidence="3" id="KW-1185">Reference proteome</keyword>
<feature type="chain" id="PRO_5004107196" evidence="1">
    <location>
        <begin position="25"/>
        <end position="117"/>
    </location>
</feature>
<protein>
    <submittedName>
        <fullName evidence="2">Putative candidate secreted effector protein</fullName>
    </submittedName>
</protein>
<evidence type="ECO:0000256" key="1">
    <source>
        <dbReference type="SAM" id="SignalP"/>
    </source>
</evidence>
<evidence type="ECO:0000313" key="2">
    <source>
        <dbReference type="EMBL" id="CCU74274.1"/>
    </source>
</evidence>
<accession>N1J5R0</accession>
<dbReference type="Proteomes" id="UP000015441">
    <property type="component" value="Unassembled WGS sequence"/>
</dbReference>
<reference evidence="2 3" key="1">
    <citation type="journal article" date="2010" name="Science">
        <title>Genome expansion and gene loss in powdery mildew fungi reveal tradeoffs in extreme parasitism.</title>
        <authorList>
            <person name="Spanu P.D."/>
            <person name="Abbott J.C."/>
            <person name="Amselem J."/>
            <person name="Burgis T.A."/>
            <person name="Soanes D.M."/>
            <person name="Stueber K."/>
            <person name="Ver Loren van Themaat E."/>
            <person name="Brown J.K.M."/>
            <person name="Butcher S.A."/>
            <person name="Gurr S.J."/>
            <person name="Lebrun M.-H."/>
            <person name="Ridout C.J."/>
            <person name="Schulze-Lefert P."/>
            <person name="Talbot N.J."/>
            <person name="Ahmadinejad N."/>
            <person name="Ametz C."/>
            <person name="Barton G.R."/>
            <person name="Benjdia M."/>
            <person name="Bidzinski P."/>
            <person name="Bindschedler L.V."/>
            <person name="Both M."/>
            <person name="Brewer M.T."/>
            <person name="Cadle-Davidson L."/>
            <person name="Cadle-Davidson M.M."/>
            <person name="Collemare J."/>
            <person name="Cramer R."/>
            <person name="Frenkel O."/>
            <person name="Godfrey D."/>
            <person name="Harriman J."/>
            <person name="Hoede C."/>
            <person name="King B.C."/>
            <person name="Klages S."/>
            <person name="Kleemann J."/>
            <person name="Knoll D."/>
            <person name="Koti P.S."/>
            <person name="Kreplak J."/>
            <person name="Lopez-Ruiz F.J."/>
            <person name="Lu X."/>
            <person name="Maekawa T."/>
            <person name="Mahanil S."/>
            <person name="Micali C."/>
            <person name="Milgroom M.G."/>
            <person name="Montana G."/>
            <person name="Noir S."/>
            <person name="O'Connell R.J."/>
            <person name="Oberhaensli S."/>
            <person name="Parlange F."/>
            <person name="Pedersen C."/>
            <person name="Quesneville H."/>
            <person name="Reinhardt R."/>
            <person name="Rott M."/>
            <person name="Sacristan S."/>
            <person name="Schmidt S.M."/>
            <person name="Schoen M."/>
            <person name="Skamnioti P."/>
            <person name="Sommer H."/>
            <person name="Stephens A."/>
            <person name="Takahara H."/>
            <person name="Thordal-Christensen H."/>
            <person name="Vigouroux M."/>
            <person name="Wessling R."/>
            <person name="Wicker T."/>
            <person name="Panstruga R."/>
        </authorList>
    </citation>
    <scope>NUCLEOTIDE SEQUENCE [LARGE SCALE GENOMIC DNA]</scope>
    <source>
        <strain evidence="2">DH14</strain>
    </source>
</reference>
<dbReference type="InParanoid" id="N1J5R0"/>
<dbReference type="AlphaFoldDB" id="N1J5R0"/>
<gene>
    <name evidence="2" type="ORF">BGHDH14_bgh03744</name>
</gene>
<sequence length="117" mass="13617">MKLISSFTTVVLAGLLLLIPAAYASIQYRCPRGDVVSMDMVLHYSSDHNERYNRDEYPLIPTGENYTSTTFRNERDSMEIFHIDYLIQVYGDPPQYQLSQLSNGIWNVCSMEKSYRY</sequence>
<dbReference type="HOGENOM" id="CLU_166977_0_0_1"/>
<proteinExistence type="predicted"/>
<dbReference type="EMBL" id="CAUH01000169">
    <property type="protein sequence ID" value="CCU74274.1"/>
    <property type="molecule type" value="Genomic_DNA"/>
</dbReference>
<name>N1J5R0_BLUG1</name>